<name>A0ABD1RE62_9LAMI</name>
<organism evidence="2 3">
    <name type="scientific">Abeliophyllum distichum</name>
    <dbReference type="NCBI Taxonomy" id="126358"/>
    <lineage>
        <taxon>Eukaryota</taxon>
        <taxon>Viridiplantae</taxon>
        <taxon>Streptophyta</taxon>
        <taxon>Embryophyta</taxon>
        <taxon>Tracheophyta</taxon>
        <taxon>Spermatophyta</taxon>
        <taxon>Magnoliopsida</taxon>
        <taxon>eudicotyledons</taxon>
        <taxon>Gunneridae</taxon>
        <taxon>Pentapetalae</taxon>
        <taxon>asterids</taxon>
        <taxon>lamiids</taxon>
        <taxon>Lamiales</taxon>
        <taxon>Oleaceae</taxon>
        <taxon>Forsythieae</taxon>
        <taxon>Abeliophyllum</taxon>
    </lineage>
</organism>
<dbReference type="Proteomes" id="UP001604336">
    <property type="component" value="Unassembled WGS sequence"/>
</dbReference>
<dbReference type="EMBL" id="JBFOLK010000009">
    <property type="protein sequence ID" value="KAL2486277.1"/>
    <property type="molecule type" value="Genomic_DNA"/>
</dbReference>
<evidence type="ECO:0000256" key="1">
    <source>
        <dbReference type="SAM" id="MobiDB-lite"/>
    </source>
</evidence>
<accession>A0ABD1RE62</accession>
<protein>
    <submittedName>
        <fullName evidence="2">DUF4218 domain-containing protein</fullName>
    </submittedName>
</protein>
<keyword evidence="3" id="KW-1185">Reference proteome</keyword>
<gene>
    <name evidence="2" type="ORF">Adt_31033</name>
</gene>
<dbReference type="InterPro" id="IPR004242">
    <property type="entry name" value="Transposase_21"/>
</dbReference>
<reference evidence="3" key="1">
    <citation type="submission" date="2024-07" db="EMBL/GenBank/DDBJ databases">
        <title>Two chromosome-level genome assemblies of Korean endemic species Abeliophyllum distichum and Forsythia ovata (Oleaceae).</title>
        <authorList>
            <person name="Jang H."/>
        </authorList>
    </citation>
    <scope>NUCLEOTIDE SEQUENCE [LARGE SCALE GENOMIC DNA]</scope>
</reference>
<proteinExistence type="predicted"/>
<dbReference type="PANTHER" id="PTHR48258">
    <property type="entry name" value="DUF4218 DOMAIN-CONTAINING PROTEIN-RELATED"/>
    <property type="match status" value="1"/>
</dbReference>
<sequence>MLTLLIPGPKASDKDIDVFLRPLVDELKELWADGINTCDTGTNNRSVFRMRAVLLWIVNDFPVRSSLSGWSGQRYMACPTCNEKTPLVYVIEEVIIGGPVHMRWMYPFKRYLKKLKDSVRNRARPEGSIDERYVVDEALTFCSRYMQYAKATAIKFLKSFFHWPVDVSSSLCVMGDGMVTENYVTSNDISTKALKDDQFILASQVQQVFYIEDPSRGDTLFINNDDVEDDTHEEYEDDEISSESNEDDSDADEDQSYHNSESD</sequence>
<feature type="region of interest" description="Disordered" evidence="1">
    <location>
        <begin position="220"/>
        <end position="263"/>
    </location>
</feature>
<evidence type="ECO:0000313" key="3">
    <source>
        <dbReference type="Proteomes" id="UP001604336"/>
    </source>
</evidence>
<evidence type="ECO:0000313" key="2">
    <source>
        <dbReference type="EMBL" id="KAL2486277.1"/>
    </source>
</evidence>
<dbReference type="Pfam" id="PF02992">
    <property type="entry name" value="Transposase_21"/>
    <property type="match status" value="1"/>
</dbReference>
<comment type="caution">
    <text evidence="2">The sequence shown here is derived from an EMBL/GenBank/DDBJ whole genome shotgun (WGS) entry which is preliminary data.</text>
</comment>
<feature type="compositionally biased region" description="Acidic residues" evidence="1">
    <location>
        <begin position="225"/>
        <end position="254"/>
    </location>
</feature>
<dbReference type="AlphaFoldDB" id="A0ABD1RE62"/>